<dbReference type="EMBL" id="BOQE01000001">
    <property type="protein sequence ID" value="GIM48327.1"/>
    <property type="molecule type" value="Genomic_DNA"/>
</dbReference>
<keyword evidence="2" id="KW-0808">Transferase</keyword>
<sequence>MNDLEQIISQEIKEQGPITFYRFQEYCLYHPLHGYYNSSRHKIGKQGDFYTSPSVHPVFGETIARFLLQKWEEIGKPSVYTVVEYGAGTGNMAHAILSEVARCDSPIRTVFRYCIIERSPRLRSIQQEKLQGYPVSWIHSPSEIAPFDGCVVSNELIDAFPVHLVEKTKNGLQELYVDVDGNRFFEKRGDLSKPEIEEYISAYVPHLINGQKIEINLDALAWLAEVGQSMRCGHVVTIDYGYTAEMLYHPSRIKGTLRGFRQHRLIENPFESPGETDLTHDVNFTALMNYGESIGLETTFFGSQAEFLIQAGILERLSVNEGNDPFRDEVLKRNMAIKHLILPGVMGTAFQVLVQQRINV</sequence>
<name>A0AAV4LMM0_9BACL</name>
<proteinExistence type="predicted"/>
<dbReference type="Proteomes" id="UP001057291">
    <property type="component" value="Unassembled WGS sequence"/>
</dbReference>
<evidence type="ECO:0000313" key="3">
    <source>
        <dbReference type="EMBL" id="GIM48327.1"/>
    </source>
</evidence>
<keyword evidence="1 3" id="KW-0489">Methyltransferase</keyword>
<evidence type="ECO:0000256" key="1">
    <source>
        <dbReference type="ARBA" id="ARBA00022603"/>
    </source>
</evidence>
<dbReference type="AlphaFoldDB" id="A0AAV4LMM0"/>
<reference evidence="3" key="1">
    <citation type="journal article" date="2023" name="Int. J. Syst. Evol. Microbiol.">
        <title>Collibacillus ludicampi gen. nov., sp. nov., a new soil bacterium of the family Alicyclobacillaceae.</title>
        <authorList>
            <person name="Jojima T."/>
            <person name="Ioku Y."/>
            <person name="Fukuta Y."/>
            <person name="Shirasaka N."/>
            <person name="Matsumura Y."/>
            <person name="Mori M."/>
        </authorList>
    </citation>
    <scope>NUCLEOTIDE SEQUENCE</scope>
    <source>
        <strain evidence="3">TP075</strain>
    </source>
</reference>
<accession>A0AAV4LMM0</accession>
<gene>
    <name evidence="3" type="ORF">DNHGIG_38760</name>
</gene>
<dbReference type="InterPro" id="IPR003788">
    <property type="entry name" value="NDUFAF7"/>
</dbReference>
<dbReference type="PANTHER" id="PTHR12049">
    <property type="entry name" value="PROTEIN ARGININE METHYLTRANSFERASE NDUFAF7, MITOCHONDRIAL"/>
    <property type="match status" value="1"/>
</dbReference>
<keyword evidence="4" id="KW-1185">Reference proteome</keyword>
<dbReference type="GO" id="GO:0035243">
    <property type="term" value="F:protein-arginine omega-N symmetric methyltransferase activity"/>
    <property type="evidence" value="ECO:0007669"/>
    <property type="project" value="TreeGrafter"/>
</dbReference>
<dbReference type="GO" id="GO:0032259">
    <property type="term" value="P:methylation"/>
    <property type="evidence" value="ECO:0007669"/>
    <property type="project" value="UniProtKB-KW"/>
</dbReference>
<dbReference type="InterPro" id="IPR038375">
    <property type="entry name" value="NDUFAF7_sf"/>
</dbReference>
<comment type="caution">
    <text evidence="3">The sequence shown here is derived from an EMBL/GenBank/DDBJ whole genome shotgun (WGS) entry which is preliminary data.</text>
</comment>
<protein>
    <submittedName>
        <fullName evidence="3">SAM-dependent methyltransferase</fullName>
    </submittedName>
</protein>
<dbReference type="Gene3D" id="3.40.50.12710">
    <property type="match status" value="1"/>
</dbReference>
<organism evidence="3 4">
    <name type="scientific">Collibacillus ludicampi</name>
    <dbReference type="NCBI Taxonomy" id="2771369"/>
    <lineage>
        <taxon>Bacteria</taxon>
        <taxon>Bacillati</taxon>
        <taxon>Bacillota</taxon>
        <taxon>Bacilli</taxon>
        <taxon>Bacillales</taxon>
        <taxon>Alicyclobacillaceae</taxon>
        <taxon>Collibacillus</taxon>
    </lineage>
</organism>
<dbReference type="Pfam" id="PF02636">
    <property type="entry name" value="Methyltransf_28"/>
    <property type="match status" value="1"/>
</dbReference>
<dbReference type="PANTHER" id="PTHR12049:SF7">
    <property type="entry name" value="PROTEIN ARGININE METHYLTRANSFERASE NDUFAF7, MITOCHONDRIAL"/>
    <property type="match status" value="1"/>
</dbReference>
<evidence type="ECO:0000256" key="2">
    <source>
        <dbReference type="ARBA" id="ARBA00022679"/>
    </source>
</evidence>
<dbReference type="SUPFAM" id="SSF53335">
    <property type="entry name" value="S-adenosyl-L-methionine-dependent methyltransferases"/>
    <property type="match status" value="1"/>
</dbReference>
<evidence type="ECO:0000313" key="4">
    <source>
        <dbReference type="Proteomes" id="UP001057291"/>
    </source>
</evidence>
<dbReference type="InterPro" id="IPR029063">
    <property type="entry name" value="SAM-dependent_MTases_sf"/>
</dbReference>
<dbReference type="RefSeq" id="WP_282201214.1">
    <property type="nucleotide sequence ID" value="NZ_BOQE01000001.1"/>
</dbReference>